<organism evidence="1 2">
    <name type="scientific">Thalictrum thalictroides</name>
    <name type="common">Rue-anemone</name>
    <name type="synonym">Anemone thalictroides</name>
    <dbReference type="NCBI Taxonomy" id="46969"/>
    <lineage>
        <taxon>Eukaryota</taxon>
        <taxon>Viridiplantae</taxon>
        <taxon>Streptophyta</taxon>
        <taxon>Embryophyta</taxon>
        <taxon>Tracheophyta</taxon>
        <taxon>Spermatophyta</taxon>
        <taxon>Magnoliopsida</taxon>
        <taxon>Ranunculales</taxon>
        <taxon>Ranunculaceae</taxon>
        <taxon>Thalictroideae</taxon>
        <taxon>Thalictrum</taxon>
    </lineage>
</organism>
<evidence type="ECO:0000313" key="2">
    <source>
        <dbReference type="Proteomes" id="UP000554482"/>
    </source>
</evidence>
<evidence type="ECO:0000313" key="1">
    <source>
        <dbReference type="EMBL" id="KAF5190851.1"/>
    </source>
</evidence>
<keyword evidence="2" id="KW-1185">Reference proteome</keyword>
<accession>A0A7J6W104</accession>
<protein>
    <submittedName>
        <fullName evidence="1">Uncharacterized protein</fullName>
    </submittedName>
</protein>
<dbReference type="OrthoDB" id="1938625at2759"/>
<sequence>MSIAKKRKIEDFFDIKGVLPERYLGVPLFRGEAAIGNFLWSGDLTQRRAITLKWESVCKPREEGGLGIRKLRELNLSLLMKLAWQLLEQKTNWSKFMTAKFKNKKGNWVNYHKSTSTWGGIKWALQEMKPYIGWIVGDGTNIDLWRDSWAGQAISDRVQFDWTDFRARLSDIITDGHWSIPSPLGNSFSNLGIQLDDVPPPMTDRTLVFGSQVRTAASQ</sequence>
<name>A0A7J6W104_THATH</name>
<dbReference type="Proteomes" id="UP000554482">
    <property type="component" value="Unassembled WGS sequence"/>
</dbReference>
<reference evidence="1 2" key="1">
    <citation type="submission" date="2020-06" db="EMBL/GenBank/DDBJ databases">
        <title>Transcriptomic and genomic resources for Thalictrum thalictroides and T. hernandezii: Facilitating candidate gene discovery in an emerging model plant lineage.</title>
        <authorList>
            <person name="Arias T."/>
            <person name="Riano-Pachon D.M."/>
            <person name="Di Stilio V.S."/>
        </authorList>
    </citation>
    <scope>NUCLEOTIDE SEQUENCE [LARGE SCALE GENOMIC DNA]</scope>
    <source>
        <strain evidence="2">cv. WT478/WT964</strain>
        <tissue evidence="1">Leaves</tissue>
    </source>
</reference>
<comment type="caution">
    <text evidence="1">The sequence shown here is derived from an EMBL/GenBank/DDBJ whole genome shotgun (WGS) entry which is preliminary data.</text>
</comment>
<dbReference type="EMBL" id="JABWDY010023529">
    <property type="protein sequence ID" value="KAF5190851.1"/>
    <property type="molecule type" value="Genomic_DNA"/>
</dbReference>
<dbReference type="AlphaFoldDB" id="A0A7J6W104"/>
<proteinExistence type="predicted"/>
<gene>
    <name evidence="1" type="ORF">FRX31_019568</name>
</gene>